<sequence length="450" mass="50312">MAIEVASVLLFFAVSFTAPITTNFLLDRTCVVMLGHNKSDCALLGTDNASSATQELEKQVQPYANDISMVQSFVLSIATIVSCFFIGSWIDKNGRKPALLMGILGFTFYMLIILIIYLIPNATPWWLIVGILPVILTGGFPTFMTVMLCYVSDVSSESQRGLRMGIFESSMAIGGLIGTLCSSYAFNAGGYITMYSISVVCCFLAFLYALLFVPELVQQEQSEIERNKSVFNIAMMKSTFQTYFKQRESKGRIILILLTIMLVVCYLQFTCADSFTFLYVRENFNWSLKTYTYYSCFKTVMSILGSTFGIYVFQKICKASETTIILFGFIGIIVSLLMIGFAQKSWLLYLGGSLNFFGASISPLTRSMISKIVDERDEGKVFSVISIMETLTAMIGNPFYTFIYNSTLNSFPSLIYIVSAGFLTIGMVCVITIIIIKRCNNQVRYNELNE</sequence>
<feature type="transmembrane region" description="Helical" evidence="5">
    <location>
        <begin position="253"/>
        <end position="279"/>
    </location>
</feature>
<dbReference type="PANTHER" id="PTHR23507">
    <property type="entry name" value="ZGC:174356"/>
    <property type="match status" value="1"/>
</dbReference>
<evidence type="ECO:0000256" key="3">
    <source>
        <dbReference type="ARBA" id="ARBA00022989"/>
    </source>
</evidence>
<dbReference type="SUPFAM" id="SSF103473">
    <property type="entry name" value="MFS general substrate transporter"/>
    <property type="match status" value="1"/>
</dbReference>
<keyword evidence="8" id="KW-1185">Reference proteome</keyword>
<dbReference type="GO" id="GO:0022857">
    <property type="term" value="F:transmembrane transporter activity"/>
    <property type="evidence" value="ECO:0007669"/>
    <property type="project" value="InterPro"/>
</dbReference>
<feature type="signal peptide" evidence="6">
    <location>
        <begin position="1"/>
        <end position="17"/>
    </location>
</feature>
<keyword evidence="3 5" id="KW-1133">Transmembrane helix</keyword>
<dbReference type="RefSeq" id="XP_025833427.1">
    <property type="nucleotide sequence ID" value="XM_025977642.1"/>
</dbReference>
<evidence type="ECO:0000313" key="12">
    <source>
        <dbReference type="RefSeq" id="XP_025833428.1"/>
    </source>
</evidence>
<feature type="transmembrane region" description="Helical" evidence="5">
    <location>
        <begin position="98"/>
        <end position="119"/>
    </location>
</feature>
<dbReference type="InterPro" id="IPR020846">
    <property type="entry name" value="MFS_dom"/>
</dbReference>
<dbReference type="GeneID" id="108738120"/>
<accession>A0A7F5RBS7</accession>
<dbReference type="Pfam" id="PF07690">
    <property type="entry name" value="MFS_1"/>
    <property type="match status" value="1"/>
</dbReference>
<dbReference type="InterPro" id="IPR011701">
    <property type="entry name" value="MFS"/>
</dbReference>
<evidence type="ECO:0000256" key="4">
    <source>
        <dbReference type="ARBA" id="ARBA00023136"/>
    </source>
</evidence>
<feature type="transmembrane region" description="Helical" evidence="5">
    <location>
        <begin position="291"/>
        <end position="312"/>
    </location>
</feature>
<evidence type="ECO:0000313" key="9">
    <source>
        <dbReference type="RefSeq" id="XP_025833425.1"/>
    </source>
</evidence>
<dbReference type="PANTHER" id="PTHR23507:SF39">
    <property type="entry name" value="GH23453P-RELATED"/>
    <property type="match status" value="1"/>
</dbReference>
<evidence type="ECO:0000313" key="8">
    <source>
        <dbReference type="Proteomes" id="UP000192223"/>
    </source>
</evidence>
<feature type="transmembrane region" description="Helical" evidence="5">
    <location>
        <begin position="192"/>
        <end position="213"/>
    </location>
</feature>
<feature type="transmembrane region" description="Helical" evidence="5">
    <location>
        <begin position="415"/>
        <end position="436"/>
    </location>
</feature>
<dbReference type="InterPro" id="IPR036259">
    <property type="entry name" value="MFS_trans_sf"/>
</dbReference>
<dbReference type="RefSeq" id="XP_025833426.1">
    <property type="nucleotide sequence ID" value="XM_025977641.1"/>
</dbReference>
<name>A0A7F5RBS7_AGRPL</name>
<dbReference type="PROSITE" id="PS50850">
    <property type="entry name" value="MFS"/>
    <property type="match status" value="1"/>
</dbReference>
<dbReference type="Proteomes" id="UP000192223">
    <property type="component" value="Unplaced"/>
</dbReference>
<evidence type="ECO:0000256" key="6">
    <source>
        <dbReference type="SAM" id="SignalP"/>
    </source>
</evidence>
<feature type="transmembrane region" description="Helical" evidence="5">
    <location>
        <begin position="125"/>
        <end position="152"/>
    </location>
</feature>
<feature type="transmembrane region" description="Helical" evidence="5">
    <location>
        <begin position="67"/>
        <end position="86"/>
    </location>
</feature>
<dbReference type="RefSeq" id="XP_025833425.1">
    <property type="nucleotide sequence ID" value="XM_025977640.1"/>
</dbReference>
<protein>
    <submittedName>
        <fullName evidence="9 10">Proton-coupled folate transporter</fullName>
    </submittedName>
</protein>
<dbReference type="AlphaFoldDB" id="A0A7F5RBS7"/>
<keyword evidence="6" id="KW-0732">Signal</keyword>
<reference evidence="9 10" key="1">
    <citation type="submission" date="2025-04" db="UniProtKB">
        <authorList>
            <consortium name="RefSeq"/>
        </authorList>
    </citation>
    <scope>IDENTIFICATION</scope>
    <source>
        <tissue evidence="9 10">Entire body</tissue>
    </source>
</reference>
<dbReference type="Gene3D" id="1.20.1250.20">
    <property type="entry name" value="MFS general substrate transporter like domains"/>
    <property type="match status" value="1"/>
</dbReference>
<organism evidence="8 10">
    <name type="scientific">Agrilus planipennis</name>
    <name type="common">Emerald ash borer</name>
    <name type="synonym">Agrilus marcopoli</name>
    <dbReference type="NCBI Taxonomy" id="224129"/>
    <lineage>
        <taxon>Eukaryota</taxon>
        <taxon>Metazoa</taxon>
        <taxon>Ecdysozoa</taxon>
        <taxon>Arthropoda</taxon>
        <taxon>Hexapoda</taxon>
        <taxon>Insecta</taxon>
        <taxon>Pterygota</taxon>
        <taxon>Neoptera</taxon>
        <taxon>Endopterygota</taxon>
        <taxon>Coleoptera</taxon>
        <taxon>Polyphaga</taxon>
        <taxon>Elateriformia</taxon>
        <taxon>Buprestoidea</taxon>
        <taxon>Buprestidae</taxon>
        <taxon>Agrilinae</taxon>
        <taxon>Agrilus</taxon>
    </lineage>
</organism>
<feature type="transmembrane region" description="Helical" evidence="5">
    <location>
        <begin position="164"/>
        <end position="186"/>
    </location>
</feature>
<evidence type="ECO:0000313" key="10">
    <source>
        <dbReference type="RefSeq" id="XP_025833426.1"/>
    </source>
</evidence>
<evidence type="ECO:0000256" key="5">
    <source>
        <dbReference type="SAM" id="Phobius"/>
    </source>
</evidence>
<keyword evidence="2 5" id="KW-0812">Transmembrane</keyword>
<dbReference type="KEGG" id="apln:108738120"/>
<feature type="transmembrane region" description="Helical" evidence="5">
    <location>
        <begin position="381"/>
        <end position="403"/>
    </location>
</feature>
<dbReference type="OrthoDB" id="430300at2759"/>
<keyword evidence="4 5" id="KW-0472">Membrane</keyword>
<proteinExistence type="predicted"/>
<feature type="transmembrane region" description="Helical" evidence="5">
    <location>
        <begin position="348"/>
        <end position="369"/>
    </location>
</feature>
<comment type="subcellular location">
    <subcellularLocation>
        <location evidence="1">Membrane</location>
        <topology evidence="1">Multi-pass membrane protein</topology>
    </subcellularLocation>
</comment>
<dbReference type="RefSeq" id="XP_025833428.1">
    <property type="nucleotide sequence ID" value="XM_025977643.1"/>
</dbReference>
<gene>
    <name evidence="9 10 11 12" type="primary">LOC108738120</name>
</gene>
<dbReference type="GO" id="GO:0016020">
    <property type="term" value="C:membrane"/>
    <property type="evidence" value="ECO:0007669"/>
    <property type="project" value="UniProtKB-SubCell"/>
</dbReference>
<evidence type="ECO:0000256" key="2">
    <source>
        <dbReference type="ARBA" id="ARBA00022692"/>
    </source>
</evidence>
<feature type="chain" id="PRO_5044657269" evidence="6">
    <location>
        <begin position="18"/>
        <end position="450"/>
    </location>
</feature>
<evidence type="ECO:0000259" key="7">
    <source>
        <dbReference type="PROSITE" id="PS50850"/>
    </source>
</evidence>
<feature type="transmembrane region" description="Helical" evidence="5">
    <location>
        <begin position="324"/>
        <end position="342"/>
    </location>
</feature>
<evidence type="ECO:0000313" key="11">
    <source>
        <dbReference type="RefSeq" id="XP_025833427.1"/>
    </source>
</evidence>
<feature type="domain" description="Major facilitator superfamily (MFS) profile" evidence="7">
    <location>
        <begin position="1"/>
        <end position="438"/>
    </location>
</feature>
<evidence type="ECO:0000256" key="1">
    <source>
        <dbReference type="ARBA" id="ARBA00004141"/>
    </source>
</evidence>